<dbReference type="InterPro" id="IPR029063">
    <property type="entry name" value="SAM-dependent_MTases_sf"/>
</dbReference>
<dbReference type="HOGENOM" id="CLU_018398_0_2_1"/>
<dbReference type="KEGG" id="hir:HETIRDRAFT_321045"/>
<dbReference type="Gene3D" id="3.40.50.150">
    <property type="entry name" value="Vaccinia Virus protein VP39"/>
    <property type="match status" value="1"/>
</dbReference>
<dbReference type="SUPFAM" id="SSF53335">
    <property type="entry name" value="S-adenosyl-L-methionine-dependent methyltransferases"/>
    <property type="match status" value="1"/>
</dbReference>
<dbReference type="Gene3D" id="1.10.8.10">
    <property type="entry name" value="DNA helicase RuvA subunit, C-terminal domain"/>
    <property type="match status" value="1"/>
</dbReference>
<dbReference type="RefSeq" id="XP_009547333.1">
    <property type="nucleotide sequence ID" value="XM_009549038.1"/>
</dbReference>
<protein>
    <recommendedName>
        <fullName evidence="3">Methyltransferase domain-containing protein</fullName>
    </recommendedName>
</protein>
<dbReference type="PANTHER" id="PTHR18895:SF74">
    <property type="entry name" value="MTRF1L RELEASE FACTOR GLUTAMINE METHYLTRANSFERASE"/>
    <property type="match status" value="1"/>
</dbReference>
<dbReference type="FunCoup" id="W4K6A3">
    <property type="interactions" value="7"/>
</dbReference>
<dbReference type="AlphaFoldDB" id="W4K6A3"/>
<evidence type="ECO:0000313" key="2">
    <source>
        <dbReference type="Proteomes" id="UP000030671"/>
    </source>
</evidence>
<reference evidence="1 2" key="1">
    <citation type="journal article" date="2012" name="New Phytol.">
        <title>Insight into trade-off between wood decay and parasitism from the genome of a fungal forest pathogen.</title>
        <authorList>
            <person name="Olson A."/>
            <person name="Aerts A."/>
            <person name="Asiegbu F."/>
            <person name="Belbahri L."/>
            <person name="Bouzid O."/>
            <person name="Broberg A."/>
            <person name="Canback B."/>
            <person name="Coutinho P.M."/>
            <person name="Cullen D."/>
            <person name="Dalman K."/>
            <person name="Deflorio G."/>
            <person name="van Diepen L.T."/>
            <person name="Dunand C."/>
            <person name="Duplessis S."/>
            <person name="Durling M."/>
            <person name="Gonthier P."/>
            <person name="Grimwood J."/>
            <person name="Fossdal C.G."/>
            <person name="Hansson D."/>
            <person name="Henrissat B."/>
            <person name="Hietala A."/>
            <person name="Himmelstrand K."/>
            <person name="Hoffmeister D."/>
            <person name="Hogberg N."/>
            <person name="James T.Y."/>
            <person name="Karlsson M."/>
            <person name="Kohler A."/>
            <person name="Kues U."/>
            <person name="Lee Y.H."/>
            <person name="Lin Y.C."/>
            <person name="Lind M."/>
            <person name="Lindquist E."/>
            <person name="Lombard V."/>
            <person name="Lucas S."/>
            <person name="Lunden K."/>
            <person name="Morin E."/>
            <person name="Murat C."/>
            <person name="Park J."/>
            <person name="Raffaello T."/>
            <person name="Rouze P."/>
            <person name="Salamov A."/>
            <person name="Schmutz J."/>
            <person name="Solheim H."/>
            <person name="Stahlberg J."/>
            <person name="Velez H."/>
            <person name="de Vries R.P."/>
            <person name="Wiebenga A."/>
            <person name="Woodward S."/>
            <person name="Yakovlev I."/>
            <person name="Garbelotto M."/>
            <person name="Martin F."/>
            <person name="Grigoriev I.V."/>
            <person name="Stenlid J."/>
        </authorList>
    </citation>
    <scope>NUCLEOTIDE SEQUENCE [LARGE SCALE GENOMIC DNA]</scope>
    <source>
        <strain evidence="1 2">TC 32-1</strain>
    </source>
</reference>
<dbReference type="STRING" id="747525.W4K6A3"/>
<sequence length="317" mass="34439">MPRYNAQHLLRALEAAIGRESARLEFKWMTQALSSAPPPYPMTRHAPIPDLPTMIARRVRGEPLQYILGTQPFGPLQHLRVRPPVLIPRPETEEWALRLSRMLAPSPRAPVRVLDLCTGTGCIPLLLCAQWPPGSTLAVGVDISTAALELAAENAAVCGVPTSTPAAADGPPHPPHPPTSTNVFIPFRGDLSDPDRLARALPFRPFHVLTANPPYIPRAEYDALPPSVRDFEDPAALLGDPPGAPDRRGLTFYHHIARALRSAGGRVLADGALVALEVGDGQARAVERILLDETPLRRTEVWEDAWGKERVVVARGG</sequence>
<dbReference type="GO" id="GO:0005739">
    <property type="term" value="C:mitochondrion"/>
    <property type="evidence" value="ECO:0007669"/>
    <property type="project" value="TreeGrafter"/>
</dbReference>
<evidence type="ECO:0008006" key="3">
    <source>
        <dbReference type="Google" id="ProtNLM"/>
    </source>
</evidence>
<dbReference type="eggNOG" id="KOG2904">
    <property type="taxonomic scope" value="Eukaryota"/>
</dbReference>
<proteinExistence type="predicted"/>
<dbReference type="InterPro" id="IPR050320">
    <property type="entry name" value="N5-glutamine_MTase"/>
</dbReference>
<dbReference type="PANTHER" id="PTHR18895">
    <property type="entry name" value="HEMK METHYLTRANSFERASE"/>
    <property type="match status" value="1"/>
</dbReference>
<organism evidence="1 2">
    <name type="scientific">Heterobasidion irregulare (strain TC 32-1)</name>
    <dbReference type="NCBI Taxonomy" id="747525"/>
    <lineage>
        <taxon>Eukaryota</taxon>
        <taxon>Fungi</taxon>
        <taxon>Dikarya</taxon>
        <taxon>Basidiomycota</taxon>
        <taxon>Agaricomycotina</taxon>
        <taxon>Agaricomycetes</taxon>
        <taxon>Russulales</taxon>
        <taxon>Bondarzewiaceae</taxon>
        <taxon>Heterobasidion</taxon>
        <taxon>Heterobasidion annosum species complex</taxon>
    </lineage>
</organism>
<gene>
    <name evidence="1" type="ORF">HETIRDRAFT_321045</name>
</gene>
<name>W4K6A3_HETIT</name>
<accession>W4K6A3</accession>
<dbReference type="EMBL" id="KI925459">
    <property type="protein sequence ID" value="ETW80606.1"/>
    <property type="molecule type" value="Genomic_DNA"/>
</dbReference>
<evidence type="ECO:0000313" key="1">
    <source>
        <dbReference type="EMBL" id="ETW80606.1"/>
    </source>
</evidence>
<dbReference type="Proteomes" id="UP000030671">
    <property type="component" value="Unassembled WGS sequence"/>
</dbReference>
<keyword evidence="2" id="KW-1185">Reference proteome</keyword>
<dbReference type="GeneID" id="20670713"/>
<dbReference type="InParanoid" id="W4K6A3"/>
<dbReference type="OrthoDB" id="269872at2759"/>